<gene>
    <name evidence="1" type="ORF">K488DRAFT_49661</name>
</gene>
<evidence type="ECO:0000313" key="2">
    <source>
        <dbReference type="Proteomes" id="UP000814128"/>
    </source>
</evidence>
<organism evidence="1 2">
    <name type="scientific">Vararia minispora EC-137</name>
    <dbReference type="NCBI Taxonomy" id="1314806"/>
    <lineage>
        <taxon>Eukaryota</taxon>
        <taxon>Fungi</taxon>
        <taxon>Dikarya</taxon>
        <taxon>Basidiomycota</taxon>
        <taxon>Agaricomycotina</taxon>
        <taxon>Agaricomycetes</taxon>
        <taxon>Russulales</taxon>
        <taxon>Lachnocladiaceae</taxon>
        <taxon>Vararia</taxon>
    </lineage>
</organism>
<evidence type="ECO:0000313" key="1">
    <source>
        <dbReference type="EMBL" id="KAI0032521.1"/>
    </source>
</evidence>
<accession>A0ACB8QMA5</accession>
<proteinExistence type="predicted"/>
<dbReference type="EMBL" id="MU273543">
    <property type="protein sequence ID" value="KAI0032521.1"/>
    <property type="molecule type" value="Genomic_DNA"/>
</dbReference>
<name>A0ACB8QMA5_9AGAM</name>
<reference evidence="1" key="1">
    <citation type="submission" date="2021-02" db="EMBL/GenBank/DDBJ databases">
        <authorList>
            <consortium name="DOE Joint Genome Institute"/>
            <person name="Ahrendt S."/>
            <person name="Looney B.P."/>
            <person name="Miyauchi S."/>
            <person name="Morin E."/>
            <person name="Drula E."/>
            <person name="Courty P.E."/>
            <person name="Chicoki N."/>
            <person name="Fauchery L."/>
            <person name="Kohler A."/>
            <person name="Kuo A."/>
            <person name="Labutti K."/>
            <person name="Pangilinan J."/>
            <person name="Lipzen A."/>
            <person name="Riley R."/>
            <person name="Andreopoulos W."/>
            <person name="He G."/>
            <person name="Johnson J."/>
            <person name="Barry K.W."/>
            <person name="Grigoriev I.V."/>
            <person name="Nagy L."/>
            <person name="Hibbett D."/>
            <person name="Henrissat B."/>
            <person name="Matheny P.B."/>
            <person name="Labbe J."/>
            <person name="Martin F."/>
        </authorList>
    </citation>
    <scope>NUCLEOTIDE SEQUENCE</scope>
    <source>
        <strain evidence="1">EC-137</strain>
    </source>
</reference>
<protein>
    <submittedName>
        <fullName evidence="1">Aspartic peptidase domain-containing protein</fullName>
    </submittedName>
</protein>
<dbReference type="Proteomes" id="UP000814128">
    <property type="component" value="Unassembled WGS sequence"/>
</dbReference>
<sequence length="535" mass="54160">MQLTLPFAVLLTTILALYSVSEVDAHPLAKARAPNGRITLPLKRVVRRTDVHPEVYLQQHLNRAHRRYARMTGREEPSTEALTRALEKRVASIEARGLQVRSGRLGYAAQGMTSSALVNVAEPGKGKNKGNGTAAAAGAAGAAAGAGAATAAGAGAATAAGTGAAAAAAAGTAAASGANTGNAGFPAASAQAAASNSLAQANTPTTANSVGLDIEANDVSYVSTVQLGTPPKNFNVIMDSGSADFWVAGDNCQTCAGHQLLGASTSSSFVDTQQPFSVTYGSGNVQGNIVTDTLTLAGLTLTNHTFGTATAESAQFAQDPNSDGLMGLAQSTLSSQGVLTPVESLAQQGLISNAITSFKISRLADQKNDGEVTFGALDTTKFDSTTLVTLNNVNTQGFWEVNVGGFSVNGQDVGLAGRTAIMDTGTTLIIAPPADAQALMSAVPGAQSDGQGGFTVPCTTNATIALTLGGTTFNVDPRDLAFLPTTNNLAGNCVAGVSSGQIGGATEWLVGDVFLKNAYFSTDVAKNQISFAKLI</sequence>
<reference evidence="1" key="2">
    <citation type="journal article" date="2022" name="New Phytol.">
        <title>Evolutionary transition to the ectomycorrhizal habit in the genomes of a hyperdiverse lineage of mushroom-forming fungi.</title>
        <authorList>
            <person name="Looney B."/>
            <person name="Miyauchi S."/>
            <person name="Morin E."/>
            <person name="Drula E."/>
            <person name="Courty P.E."/>
            <person name="Kohler A."/>
            <person name="Kuo A."/>
            <person name="LaButti K."/>
            <person name="Pangilinan J."/>
            <person name="Lipzen A."/>
            <person name="Riley R."/>
            <person name="Andreopoulos W."/>
            <person name="He G."/>
            <person name="Johnson J."/>
            <person name="Nolan M."/>
            <person name="Tritt A."/>
            <person name="Barry K.W."/>
            <person name="Grigoriev I.V."/>
            <person name="Nagy L.G."/>
            <person name="Hibbett D."/>
            <person name="Henrissat B."/>
            <person name="Matheny P.B."/>
            <person name="Labbe J."/>
            <person name="Martin F.M."/>
        </authorList>
    </citation>
    <scope>NUCLEOTIDE SEQUENCE</scope>
    <source>
        <strain evidence="1">EC-137</strain>
    </source>
</reference>
<keyword evidence="2" id="KW-1185">Reference proteome</keyword>
<comment type="caution">
    <text evidence="1">The sequence shown here is derived from an EMBL/GenBank/DDBJ whole genome shotgun (WGS) entry which is preliminary data.</text>
</comment>